<feature type="domain" description="Polynucleotide kinase-phosphatase ligase" evidence="1">
    <location>
        <begin position="1"/>
        <end position="169"/>
    </location>
</feature>
<evidence type="ECO:0000313" key="2">
    <source>
        <dbReference type="EMBL" id="GAA0635781.1"/>
    </source>
</evidence>
<evidence type="ECO:0000259" key="1">
    <source>
        <dbReference type="Pfam" id="PF16542"/>
    </source>
</evidence>
<comment type="caution">
    <text evidence="2">The sequence shown here is derived from an EMBL/GenBank/DDBJ whole genome shotgun (WGS) entry which is preliminary data.</text>
</comment>
<sequence length="174" mass="19599">MRLAPFQLLAVQGRSLAALPHDEQLALIDRLVEHDNSGLLQTTRRLYVDTGDPESVRAGTDWWLEITGRGGEGMVVKPVGALVRNTEGRLVQPGIKCRGREYLRIIYGPEYTRPENLARLRGRFLNHKRSLAIREYALGLEALDRLAEGEPLWRVHEAVFGVLALESEPVDPRL</sequence>
<reference evidence="3" key="1">
    <citation type="journal article" date="2019" name="Int. J. Syst. Evol. Microbiol.">
        <title>The Global Catalogue of Microorganisms (GCM) 10K type strain sequencing project: providing services to taxonomists for standard genome sequencing and annotation.</title>
        <authorList>
            <consortium name="The Broad Institute Genomics Platform"/>
            <consortium name="The Broad Institute Genome Sequencing Center for Infectious Disease"/>
            <person name="Wu L."/>
            <person name="Ma J."/>
        </authorList>
    </citation>
    <scope>NUCLEOTIDE SEQUENCE [LARGE SCALE GENOMIC DNA]</scope>
    <source>
        <strain evidence="3">JCM 10367</strain>
    </source>
</reference>
<gene>
    <name evidence="2" type="ORF">GCM10009535_09880</name>
</gene>
<dbReference type="Gene3D" id="3.30.470.30">
    <property type="entry name" value="DNA ligase/mRNA capping enzyme"/>
    <property type="match status" value="1"/>
</dbReference>
<keyword evidence="3" id="KW-1185">Reference proteome</keyword>
<dbReference type="Pfam" id="PF16542">
    <property type="entry name" value="PNKP_ligase"/>
    <property type="match status" value="1"/>
</dbReference>
<evidence type="ECO:0000313" key="3">
    <source>
        <dbReference type="Proteomes" id="UP001500724"/>
    </source>
</evidence>
<proteinExistence type="predicted"/>
<accession>A0ABP3SET3</accession>
<dbReference type="EMBL" id="BAAAGU010000007">
    <property type="protein sequence ID" value="GAA0635781.1"/>
    <property type="molecule type" value="Genomic_DNA"/>
</dbReference>
<organism evidence="2 3">
    <name type="scientific">Streptomyces thermocarboxydovorans</name>
    <dbReference type="NCBI Taxonomy" id="59298"/>
    <lineage>
        <taxon>Bacteria</taxon>
        <taxon>Bacillati</taxon>
        <taxon>Actinomycetota</taxon>
        <taxon>Actinomycetes</taxon>
        <taxon>Kitasatosporales</taxon>
        <taxon>Streptomycetaceae</taxon>
        <taxon>Streptomyces</taxon>
    </lineage>
</organism>
<dbReference type="SUPFAM" id="SSF56091">
    <property type="entry name" value="DNA ligase/mRNA capping enzyme, catalytic domain"/>
    <property type="match status" value="1"/>
</dbReference>
<protein>
    <recommendedName>
        <fullName evidence="1">Polynucleotide kinase-phosphatase ligase domain-containing protein</fullName>
    </recommendedName>
</protein>
<name>A0ABP3SET3_9ACTN</name>
<dbReference type="Proteomes" id="UP001500724">
    <property type="component" value="Unassembled WGS sequence"/>
</dbReference>
<dbReference type="InterPro" id="IPR032380">
    <property type="entry name" value="PNKP_ligase_dom"/>
</dbReference>